<dbReference type="Gene3D" id="1.20.1250.20">
    <property type="entry name" value="MFS general substrate transporter like domains"/>
    <property type="match status" value="2"/>
</dbReference>
<evidence type="ECO:0000256" key="3">
    <source>
        <dbReference type="ARBA" id="ARBA00022475"/>
    </source>
</evidence>
<dbReference type="RefSeq" id="WP_275117782.1">
    <property type="nucleotide sequence ID" value="NZ_JAOTPO010000003.1"/>
</dbReference>
<evidence type="ECO:0000256" key="4">
    <source>
        <dbReference type="ARBA" id="ARBA00022692"/>
    </source>
</evidence>
<feature type="transmembrane region" description="Helical" evidence="7">
    <location>
        <begin position="352"/>
        <end position="379"/>
    </location>
</feature>
<sequence length="421" mass="46034">MKQSSSFHKGWFMLILIVLSVLACLGFGRFSFGAILPFMKEGLLLDYRETGLIASSIFLGYLVAVLLSGFFVLKYTAKRVIVASLIVIAIGMLITANSPSFLIAYIGCFLTGLGTGGSYVPSLGLISQWFSPKKRGMAMGTAMAGSGIGMVFSGFVVPALVVINIDQGWRLSWYLLAFLVIIIALLNWILLKNKPEDVGLHPIGATDSRLSQIRSSEPSVAKPKNVYRNKTLWFIGSIYFLWGVSYLIFSTFLVDYLITDVKFTSQQAGNFFAAAGIASIISGFVWGSVSDKVGRMVALMIVFFTQFLMLMGLSFSTDSFFIFMQVIIYGSTLWGVPTIMNASVGDYIDAKYIPVAMGFVTIFFSAGQLVSPIVTGLLIDYTNSYLSAHLLSAITCLVCGIGCYSLFYNERKKAALLKLEL</sequence>
<feature type="transmembrane region" description="Helical" evidence="7">
    <location>
        <begin position="232"/>
        <end position="258"/>
    </location>
</feature>
<keyword evidence="5 7" id="KW-1133">Transmembrane helix</keyword>
<keyword evidence="2" id="KW-0813">Transport</keyword>
<feature type="transmembrane region" description="Helical" evidence="7">
    <location>
        <begin position="80"/>
        <end position="96"/>
    </location>
</feature>
<dbReference type="PANTHER" id="PTHR43124">
    <property type="entry name" value="PURINE EFFLUX PUMP PBUE"/>
    <property type="match status" value="1"/>
</dbReference>
<name>A0ABT5VEP5_9BACI</name>
<evidence type="ECO:0000256" key="6">
    <source>
        <dbReference type="ARBA" id="ARBA00023136"/>
    </source>
</evidence>
<dbReference type="InterPro" id="IPR011701">
    <property type="entry name" value="MFS"/>
</dbReference>
<dbReference type="EMBL" id="JAOTPO010000003">
    <property type="protein sequence ID" value="MDE5413172.1"/>
    <property type="molecule type" value="Genomic_DNA"/>
</dbReference>
<feature type="transmembrane region" description="Helical" evidence="7">
    <location>
        <begin position="102"/>
        <end position="126"/>
    </location>
</feature>
<dbReference type="Pfam" id="PF07690">
    <property type="entry name" value="MFS_1"/>
    <property type="match status" value="1"/>
</dbReference>
<dbReference type="InterPro" id="IPR050189">
    <property type="entry name" value="MFS_Efflux_Transporters"/>
</dbReference>
<feature type="transmembrane region" description="Helical" evidence="7">
    <location>
        <begin position="52"/>
        <end position="73"/>
    </location>
</feature>
<dbReference type="Proteomes" id="UP001148125">
    <property type="component" value="Unassembled WGS sequence"/>
</dbReference>
<evidence type="ECO:0000256" key="7">
    <source>
        <dbReference type="SAM" id="Phobius"/>
    </source>
</evidence>
<keyword evidence="10" id="KW-1185">Reference proteome</keyword>
<keyword evidence="6 7" id="KW-0472">Membrane</keyword>
<comment type="subcellular location">
    <subcellularLocation>
        <location evidence="1">Cell membrane</location>
        <topology evidence="1">Multi-pass membrane protein</topology>
    </subcellularLocation>
</comment>
<evidence type="ECO:0000259" key="8">
    <source>
        <dbReference type="PROSITE" id="PS50850"/>
    </source>
</evidence>
<comment type="caution">
    <text evidence="9">The sequence shown here is derived from an EMBL/GenBank/DDBJ whole genome shotgun (WGS) entry which is preliminary data.</text>
</comment>
<organism evidence="9 10">
    <name type="scientific">Alkalihalobacterium chitinilyticum</name>
    <dbReference type="NCBI Taxonomy" id="2980103"/>
    <lineage>
        <taxon>Bacteria</taxon>
        <taxon>Bacillati</taxon>
        <taxon>Bacillota</taxon>
        <taxon>Bacilli</taxon>
        <taxon>Bacillales</taxon>
        <taxon>Bacillaceae</taxon>
        <taxon>Alkalihalobacterium</taxon>
    </lineage>
</organism>
<dbReference type="InterPro" id="IPR020846">
    <property type="entry name" value="MFS_dom"/>
</dbReference>
<feature type="transmembrane region" description="Helical" evidence="7">
    <location>
        <begin position="321"/>
        <end position="340"/>
    </location>
</feature>
<evidence type="ECO:0000256" key="1">
    <source>
        <dbReference type="ARBA" id="ARBA00004651"/>
    </source>
</evidence>
<dbReference type="SUPFAM" id="SSF103473">
    <property type="entry name" value="MFS general substrate transporter"/>
    <property type="match status" value="1"/>
</dbReference>
<evidence type="ECO:0000256" key="5">
    <source>
        <dbReference type="ARBA" id="ARBA00022989"/>
    </source>
</evidence>
<dbReference type="PROSITE" id="PS00217">
    <property type="entry name" value="SUGAR_TRANSPORT_2"/>
    <property type="match status" value="1"/>
</dbReference>
<gene>
    <name evidence="9" type="ORF">N7Z68_07215</name>
</gene>
<keyword evidence="4 7" id="KW-0812">Transmembrane</keyword>
<keyword evidence="3" id="KW-1003">Cell membrane</keyword>
<evidence type="ECO:0000256" key="2">
    <source>
        <dbReference type="ARBA" id="ARBA00022448"/>
    </source>
</evidence>
<feature type="transmembrane region" description="Helical" evidence="7">
    <location>
        <begin position="385"/>
        <end position="408"/>
    </location>
</feature>
<feature type="transmembrane region" description="Helical" evidence="7">
    <location>
        <begin position="138"/>
        <end position="165"/>
    </location>
</feature>
<dbReference type="InterPro" id="IPR005829">
    <property type="entry name" value="Sugar_transporter_CS"/>
</dbReference>
<accession>A0ABT5VEP5</accession>
<feature type="transmembrane region" description="Helical" evidence="7">
    <location>
        <begin position="171"/>
        <end position="191"/>
    </location>
</feature>
<reference evidence="9" key="1">
    <citation type="submission" date="2024-05" db="EMBL/GenBank/DDBJ databases">
        <title>Alkalihalobacillus sp. strain MEB203 novel alkaliphilic bacterium from Lonar Lake, India.</title>
        <authorList>
            <person name="Joshi A."/>
            <person name="Thite S."/>
            <person name="Mengade P."/>
        </authorList>
    </citation>
    <scope>NUCLEOTIDE SEQUENCE</scope>
    <source>
        <strain evidence="9">MEB 203</strain>
    </source>
</reference>
<dbReference type="InterPro" id="IPR036259">
    <property type="entry name" value="MFS_trans_sf"/>
</dbReference>
<evidence type="ECO:0000313" key="9">
    <source>
        <dbReference type="EMBL" id="MDE5413172.1"/>
    </source>
</evidence>
<feature type="transmembrane region" description="Helical" evidence="7">
    <location>
        <begin position="12"/>
        <end position="32"/>
    </location>
</feature>
<feature type="transmembrane region" description="Helical" evidence="7">
    <location>
        <begin position="296"/>
        <end position="315"/>
    </location>
</feature>
<feature type="transmembrane region" description="Helical" evidence="7">
    <location>
        <begin position="270"/>
        <end position="289"/>
    </location>
</feature>
<feature type="domain" description="Major facilitator superfamily (MFS) profile" evidence="8">
    <location>
        <begin position="12"/>
        <end position="411"/>
    </location>
</feature>
<dbReference type="PROSITE" id="PS51257">
    <property type="entry name" value="PROKAR_LIPOPROTEIN"/>
    <property type="match status" value="1"/>
</dbReference>
<protein>
    <submittedName>
        <fullName evidence="9">MFS transporter</fullName>
    </submittedName>
</protein>
<proteinExistence type="predicted"/>
<dbReference type="PROSITE" id="PS50850">
    <property type="entry name" value="MFS"/>
    <property type="match status" value="1"/>
</dbReference>
<dbReference type="PANTHER" id="PTHR43124:SF3">
    <property type="entry name" value="CHLORAMPHENICOL EFFLUX PUMP RV0191"/>
    <property type="match status" value="1"/>
</dbReference>
<evidence type="ECO:0000313" key="10">
    <source>
        <dbReference type="Proteomes" id="UP001148125"/>
    </source>
</evidence>